<keyword evidence="2" id="KW-1185">Reference proteome</keyword>
<gene>
    <name evidence="1" type="ORF">GC096_31920</name>
</gene>
<name>A0ABX1XLC2_9BACL</name>
<organism evidence="1 2">
    <name type="scientific">Paenibacillus plantarum</name>
    <dbReference type="NCBI Taxonomy" id="2654975"/>
    <lineage>
        <taxon>Bacteria</taxon>
        <taxon>Bacillati</taxon>
        <taxon>Bacillota</taxon>
        <taxon>Bacilli</taxon>
        <taxon>Bacillales</taxon>
        <taxon>Paenibacillaceae</taxon>
        <taxon>Paenibacillus</taxon>
    </lineage>
</organism>
<reference evidence="1 2" key="1">
    <citation type="submission" date="2019-10" db="EMBL/GenBank/DDBJ databases">
        <title>Description of Paenibacillus humi sp. nov.</title>
        <authorList>
            <person name="Carlier A."/>
            <person name="Qi S."/>
        </authorList>
    </citation>
    <scope>NUCLEOTIDE SEQUENCE [LARGE SCALE GENOMIC DNA]</scope>
    <source>
        <strain evidence="1 2">LMG 31461</strain>
    </source>
</reference>
<dbReference type="RefSeq" id="WP_171636079.1">
    <property type="nucleotide sequence ID" value="NZ_WHNY01000075.1"/>
</dbReference>
<sequence length="80" mass="8929">MDKEVIWGIFVSDDARRFPNFFPIAFLATKCPNVKSLNMKVIKPSDVATIIVEAMKQGWTPKDKGKPLCFSLSGSTLVPR</sequence>
<proteinExistence type="predicted"/>
<dbReference type="EMBL" id="WHNY01000075">
    <property type="protein sequence ID" value="NOU68644.1"/>
    <property type="molecule type" value="Genomic_DNA"/>
</dbReference>
<evidence type="ECO:0000313" key="2">
    <source>
        <dbReference type="Proteomes" id="UP000653578"/>
    </source>
</evidence>
<accession>A0ABX1XLC2</accession>
<dbReference type="Proteomes" id="UP000653578">
    <property type="component" value="Unassembled WGS sequence"/>
</dbReference>
<protein>
    <submittedName>
        <fullName evidence="1">Uncharacterized protein</fullName>
    </submittedName>
</protein>
<evidence type="ECO:0000313" key="1">
    <source>
        <dbReference type="EMBL" id="NOU68644.1"/>
    </source>
</evidence>
<comment type="caution">
    <text evidence="1">The sequence shown here is derived from an EMBL/GenBank/DDBJ whole genome shotgun (WGS) entry which is preliminary data.</text>
</comment>